<dbReference type="Gene3D" id="3.40.1180.10">
    <property type="entry name" value="Decaprenyl diphosphate synthase-like"/>
    <property type="match status" value="1"/>
</dbReference>
<feature type="binding site" evidence="2">
    <location>
        <position position="96"/>
    </location>
    <ligand>
        <name>substrate</name>
    </ligand>
</feature>
<reference evidence="4" key="1">
    <citation type="submission" date="2022-06" db="EMBL/GenBank/DDBJ databases">
        <authorList>
            <person name="Ping M."/>
        </authorList>
    </citation>
    <scope>NUCLEOTIDE SEQUENCE</scope>
    <source>
        <strain evidence="4">JCM11759T</strain>
    </source>
</reference>
<evidence type="ECO:0000256" key="2">
    <source>
        <dbReference type="HAMAP-Rule" id="MF_01139"/>
    </source>
</evidence>
<feature type="active site" description="Proton acceptor" evidence="2">
    <location>
        <position position="93"/>
    </location>
</feature>
<evidence type="ECO:0000313" key="4">
    <source>
        <dbReference type="EMBL" id="USY22044.1"/>
    </source>
</evidence>
<feature type="region of interest" description="Disordered" evidence="3">
    <location>
        <begin position="1"/>
        <end position="32"/>
    </location>
</feature>
<dbReference type="EMBL" id="CP099837">
    <property type="protein sequence ID" value="USY22044.1"/>
    <property type="molecule type" value="Genomic_DNA"/>
</dbReference>
<feature type="binding site" evidence="2">
    <location>
        <position position="62"/>
    </location>
    <ligand>
        <name>substrate</name>
    </ligand>
</feature>
<evidence type="ECO:0000256" key="1">
    <source>
        <dbReference type="ARBA" id="ARBA00022679"/>
    </source>
</evidence>
<keyword evidence="5" id="KW-1185">Reference proteome</keyword>
<comment type="subunit">
    <text evidence="2">Homodimer.</text>
</comment>
<feature type="binding site" evidence="2">
    <location>
        <begin position="46"/>
        <end position="49"/>
    </location>
    <ligand>
        <name>substrate</name>
    </ligand>
</feature>
<dbReference type="HAMAP" id="MF_01139">
    <property type="entry name" value="ISPT"/>
    <property type="match status" value="1"/>
</dbReference>
<dbReference type="InterPro" id="IPR018520">
    <property type="entry name" value="UPP_synth-like_CS"/>
</dbReference>
<evidence type="ECO:0000313" key="5">
    <source>
        <dbReference type="Proteomes" id="UP001055940"/>
    </source>
</evidence>
<dbReference type="NCBIfam" id="NF011404">
    <property type="entry name" value="PRK14829.1"/>
    <property type="match status" value="1"/>
</dbReference>
<comment type="cofactor">
    <cofactor evidence="2">
        <name>Mg(2+)</name>
        <dbReference type="ChEBI" id="CHEBI:18420"/>
    </cofactor>
    <text evidence="2">Binds 2 magnesium ions per subunit.</text>
</comment>
<dbReference type="Proteomes" id="UP001055940">
    <property type="component" value="Chromosome"/>
</dbReference>
<gene>
    <name evidence="4" type="ORF">NE857_10750</name>
</gene>
<name>A0ABY5DF97_9ACTN</name>
<dbReference type="GO" id="GO:0016740">
    <property type="term" value="F:transferase activity"/>
    <property type="evidence" value="ECO:0007669"/>
    <property type="project" value="UniProtKB-KW"/>
</dbReference>
<dbReference type="EC" id="2.5.1.-" evidence="2"/>
<protein>
    <recommendedName>
        <fullName evidence="2">Isoprenyl transferase</fullName>
        <ecNumber evidence="2">2.5.1.-</ecNumber>
    </recommendedName>
</protein>
<dbReference type="PANTHER" id="PTHR10291">
    <property type="entry name" value="DEHYDRODOLICHYL DIPHOSPHATE SYNTHASE FAMILY MEMBER"/>
    <property type="match status" value="1"/>
</dbReference>
<feature type="binding site" evidence="2">
    <location>
        <begin position="90"/>
        <end position="92"/>
    </location>
    <ligand>
        <name>substrate</name>
    </ligand>
</feature>
<dbReference type="InterPro" id="IPR036424">
    <property type="entry name" value="UPP_synth-like_sf"/>
</dbReference>
<dbReference type="RefSeq" id="WP_254420861.1">
    <property type="nucleotide sequence ID" value="NZ_BAAAJB010000054.1"/>
</dbReference>
<accession>A0ABY5DF97</accession>
<dbReference type="PANTHER" id="PTHR10291:SF0">
    <property type="entry name" value="DEHYDRODOLICHYL DIPHOSPHATE SYNTHASE 2"/>
    <property type="match status" value="1"/>
</dbReference>
<evidence type="ECO:0000256" key="3">
    <source>
        <dbReference type="SAM" id="MobiDB-lite"/>
    </source>
</evidence>
<dbReference type="NCBIfam" id="TIGR00055">
    <property type="entry name" value="uppS"/>
    <property type="match status" value="1"/>
</dbReference>
<comment type="function">
    <text evidence="2">Catalyzes the condensation of isopentenyl diphosphate (IPP) with allylic pyrophosphates generating different type of terpenoids.</text>
</comment>
<dbReference type="SUPFAM" id="SSF64005">
    <property type="entry name" value="Undecaprenyl diphosphate synthase"/>
    <property type="match status" value="1"/>
</dbReference>
<dbReference type="PROSITE" id="PS01066">
    <property type="entry name" value="UPP_SYNTHASE"/>
    <property type="match status" value="1"/>
</dbReference>
<feature type="binding site" evidence="2">
    <location>
        <position position="94"/>
    </location>
    <ligand>
        <name>substrate</name>
    </ligand>
</feature>
<proteinExistence type="inferred from homology"/>
<feature type="binding site" evidence="2">
    <location>
        <position position="45"/>
    </location>
    <ligand>
        <name>Mg(2+)</name>
        <dbReference type="ChEBI" id="CHEBI:18420"/>
    </ligand>
</feature>
<dbReference type="Pfam" id="PF01255">
    <property type="entry name" value="Prenyltransf"/>
    <property type="match status" value="1"/>
</dbReference>
<keyword evidence="1 2" id="KW-0808">Transferase</keyword>
<keyword evidence="2" id="KW-0479">Metal-binding</keyword>
<comment type="similarity">
    <text evidence="2">Belongs to the UPP synthase family.</text>
</comment>
<dbReference type="InterPro" id="IPR001441">
    <property type="entry name" value="UPP_synth-like"/>
</dbReference>
<keyword evidence="2" id="KW-0460">Magnesium</keyword>
<feature type="binding site" evidence="2">
    <location>
        <position position="50"/>
    </location>
    <ligand>
        <name>substrate</name>
    </ligand>
</feature>
<feature type="active site" evidence="2">
    <location>
        <position position="45"/>
    </location>
</feature>
<feature type="binding site" evidence="2">
    <location>
        <position position="58"/>
    </location>
    <ligand>
        <name>substrate</name>
    </ligand>
</feature>
<feature type="binding site" evidence="2">
    <location>
        <begin position="219"/>
        <end position="221"/>
    </location>
    <ligand>
        <name>substrate</name>
    </ligand>
</feature>
<organism evidence="4 5">
    <name type="scientific">Nocardiopsis exhalans</name>
    <dbReference type="NCBI Taxonomy" id="163604"/>
    <lineage>
        <taxon>Bacteria</taxon>
        <taxon>Bacillati</taxon>
        <taxon>Actinomycetota</taxon>
        <taxon>Actinomycetes</taxon>
        <taxon>Streptosporangiales</taxon>
        <taxon>Nocardiopsidaceae</taxon>
        <taxon>Nocardiopsis</taxon>
    </lineage>
</organism>
<dbReference type="CDD" id="cd00475">
    <property type="entry name" value="Cis_IPPS"/>
    <property type="match status" value="1"/>
</dbReference>
<feature type="binding site" evidence="2">
    <location>
        <position position="232"/>
    </location>
    <ligand>
        <name>Mg(2+)</name>
        <dbReference type="ChEBI" id="CHEBI:18420"/>
    </ligand>
</feature>
<feature type="binding site" evidence="2">
    <location>
        <position position="213"/>
    </location>
    <ligand>
        <name>substrate</name>
    </ligand>
</feature>
<sequence length="275" mass="31287">MSLFSFDNGKRRERDYTPPVPHPSGARPPRLPADLVPRHVAVVMDGNGRWAKERGLPRTEGHKAGESSLFDVIEGALEMGVPHLSAYAFSTENWKRSPDEVRFLLGFNRDTIRNRRDELHARGVRVKWAGRSGMLWKSVIKELKDAEEMTKDNTGLTLQFCVNYGGQAEIVDAARELARQAAAGQISPEKITEDTLSQHLYAPDVPPVDLFVRSSGEQRLSNFLLWQSAYAEFVFLETLWPDFDRRDLWRACEMYASRDRRYGGAVPNPVEEEKK</sequence>